<evidence type="ECO:0000313" key="1">
    <source>
        <dbReference type="EMBL" id="APH02797.1"/>
    </source>
</evidence>
<sequence length="145" mass="15454">MSTDSFTAPIDFAVFIIRRDSDVSAAARQLRSQIDSGTLTLLDIEVLALGEDGRATREPLEALTHSDPGALGDLQSSESDLLDEEDLADLADELGPDELAVVLVYEDRSLATAAAHLAAEGGRLLWAGGVHTDELEHALEQTKEA</sequence>
<reference evidence="1 2" key="1">
    <citation type="submission" date="2015-11" db="EMBL/GenBank/DDBJ databases">
        <authorList>
            <person name="Zhang Y."/>
            <person name="Guo Z."/>
        </authorList>
    </citation>
    <scope>NUCLEOTIDE SEQUENCE [LARGE SCALE GENOMIC DNA]</scope>
    <source>
        <strain evidence="1 2">YFY001</strain>
    </source>
</reference>
<dbReference type="Proteomes" id="UP000182938">
    <property type="component" value="Chromosome"/>
</dbReference>
<name>A0A1L3MKB4_9MICO</name>
<gene>
    <name evidence="1" type="ORF">ASJ30_15655</name>
</gene>
<organism evidence="1 2">
    <name type="scientific">Janibacter indicus</name>
    <dbReference type="NCBI Taxonomy" id="857417"/>
    <lineage>
        <taxon>Bacteria</taxon>
        <taxon>Bacillati</taxon>
        <taxon>Actinomycetota</taxon>
        <taxon>Actinomycetes</taxon>
        <taxon>Micrococcales</taxon>
        <taxon>Intrasporangiaceae</taxon>
        <taxon>Janibacter</taxon>
    </lineage>
</organism>
<evidence type="ECO:0000313" key="2">
    <source>
        <dbReference type="Proteomes" id="UP000182938"/>
    </source>
</evidence>
<protein>
    <submittedName>
        <fullName evidence="1">Uncharacterized protein</fullName>
    </submittedName>
</protein>
<dbReference type="EMBL" id="CP013290">
    <property type="protein sequence ID" value="APH02797.1"/>
    <property type="molecule type" value="Genomic_DNA"/>
</dbReference>
<dbReference type="RefSeq" id="WP_072625930.1">
    <property type="nucleotide sequence ID" value="NZ_CP013290.1"/>
</dbReference>
<accession>A0A1L3MKB4</accession>
<proteinExistence type="predicted"/>
<dbReference type="KEGG" id="jte:ASJ30_15655"/>
<dbReference type="AlphaFoldDB" id="A0A1L3MKB4"/>
<keyword evidence="2" id="KW-1185">Reference proteome</keyword>